<dbReference type="InterPro" id="IPR020846">
    <property type="entry name" value="MFS_dom"/>
</dbReference>
<evidence type="ECO:0000256" key="4">
    <source>
        <dbReference type="ARBA" id="ARBA00022989"/>
    </source>
</evidence>
<organism evidence="11">
    <name type="scientific">Graphocephala atropunctata</name>
    <dbReference type="NCBI Taxonomy" id="36148"/>
    <lineage>
        <taxon>Eukaryota</taxon>
        <taxon>Metazoa</taxon>
        <taxon>Ecdysozoa</taxon>
        <taxon>Arthropoda</taxon>
        <taxon>Hexapoda</taxon>
        <taxon>Insecta</taxon>
        <taxon>Pterygota</taxon>
        <taxon>Neoptera</taxon>
        <taxon>Paraneoptera</taxon>
        <taxon>Hemiptera</taxon>
        <taxon>Auchenorrhyncha</taxon>
        <taxon>Membracoidea</taxon>
        <taxon>Cicadellidae</taxon>
        <taxon>Cicadellinae</taxon>
        <taxon>Cicadellini</taxon>
        <taxon>Graphocephala</taxon>
    </lineage>
</organism>
<feature type="non-terminal residue" evidence="11">
    <location>
        <position position="1"/>
    </location>
</feature>
<evidence type="ECO:0000259" key="10">
    <source>
        <dbReference type="PROSITE" id="PS50850"/>
    </source>
</evidence>
<reference evidence="11" key="1">
    <citation type="submission" date="2015-11" db="EMBL/GenBank/DDBJ databases">
        <title>De novo transcriptome assembly of four potential Pierce s Disease insect vectors from Arizona vineyards.</title>
        <authorList>
            <person name="Tassone E.E."/>
        </authorList>
    </citation>
    <scope>NUCLEOTIDE SEQUENCE</scope>
</reference>
<dbReference type="Gene3D" id="1.20.1250.20">
    <property type="entry name" value="MFS general substrate transporter like domains"/>
    <property type="match status" value="1"/>
</dbReference>
<dbReference type="PRINTS" id="PR00171">
    <property type="entry name" value="SUGRTRNSPORT"/>
</dbReference>
<dbReference type="InterPro" id="IPR003663">
    <property type="entry name" value="Sugar/inositol_transpt"/>
</dbReference>
<feature type="transmembrane region" description="Helical" evidence="9">
    <location>
        <begin position="132"/>
        <end position="151"/>
    </location>
</feature>
<keyword evidence="3 9" id="KW-0812">Transmembrane</keyword>
<feature type="transmembrane region" description="Helical" evidence="9">
    <location>
        <begin position="340"/>
        <end position="360"/>
    </location>
</feature>
<proteinExistence type="inferred from homology"/>
<dbReference type="EMBL" id="GEBQ01015360">
    <property type="protein sequence ID" value="JAT24617.1"/>
    <property type="molecule type" value="Transcribed_RNA"/>
</dbReference>
<sequence>PRHLLSFTRARTHSRTSTLISLRYNIVQNGLRAVASIFILGLHAKVLCFYLRRSLSDVQQLHPPCFESNIASFSIGNCFTWTSPTLPRLKEPNEILLITDIQSAWIGSLIAFGAIFGPLLAGALVNTVGRKWTITLSVICIVINWVLLLFARTLWLIYAARIVAGVGGGIIYTVVPMYVAECAEDEIRGALGSMLAFLLCTGFLLAYLVGPYVSYTVLILASLVAPITFLVVFPMFMPETPYFLLQKGREAEAFKSLSWLRKGASSEDIKKELHAMKVSVEATLQESGTLTDLFSTVGNRKGLLLAGGLVAGQQLSGINVVLFYAESIFRMTGSDLSPSLSSTIVAVILILSAGIAAPLIKRFGMKWLLIISAIGMGVFQGLLGLYFYLLHIKSDVSSLGWLPIFSLVGYITLYAIGFGPLPWAVMAEMFPANVKAVGSAVTASFCWVIGFLMTKFFVDISVSLGQYTSFWLFTFFCILMIFFTLFLLPDTRGLSFDEIQDILNNRRRGKG</sequence>
<evidence type="ECO:0000256" key="6">
    <source>
        <dbReference type="ARBA" id="ARBA00023180"/>
    </source>
</evidence>
<comment type="similarity">
    <text evidence="7">Belongs to the major facilitator superfamily. Sugar transporter (TC 2.A.1.1) family. Trehalose transporter subfamily.</text>
</comment>
<keyword evidence="6" id="KW-0325">Glycoprotein</keyword>
<feature type="transmembrane region" description="Helical" evidence="9">
    <location>
        <begin position="191"/>
        <end position="209"/>
    </location>
</feature>
<keyword evidence="8" id="KW-0813">Transport</keyword>
<dbReference type="PROSITE" id="PS00217">
    <property type="entry name" value="SUGAR_TRANSPORT_2"/>
    <property type="match status" value="1"/>
</dbReference>
<accession>A0A1B6LLS5</accession>
<evidence type="ECO:0000256" key="8">
    <source>
        <dbReference type="RuleBase" id="RU003346"/>
    </source>
</evidence>
<evidence type="ECO:0000256" key="9">
    <source>
        <dbReference type="SAM" id="Phobius"/>
    </source>
</evidence>
<evidence type="ECO:0000256" key="7">
    <source>
        <dbReference type="ARBA" id="ARBA00024348"/>
    </source>
</evidence>
<dbReference type="NCBIfam" id="TIGR00879">
    <property type="entry name" value="SP"/>
    <property type="match status" value="1"/>
</dbReference>
<dbReference type="FunFam" id="1.20.1250.20:FF:000055">
    <property type="entry name" value="Facilitated trehalose transporter Tret1-2 homolog"/>
    <property type="match status" value="1"/>
</dbReference>
<dbReference type="PANTHER" id="PTHR48021">
    <property type="match status" value="1"/>
</dbReference>
<dbReference type="GO" id="GO:0005886">
    <property type="term" value="C:plasma membrane"/>
    <property type="evidence" value="ECO:0007669"/>
    <property type="project" value="UniProtKB-SubCell"/>
</dbReference>
<feature type="transmembrane region" description="Helical" evidence="9">
    <location>
        <begin position="303"/>
        <end position="325"/>
    </location>
</feature>
<dbReference type="PROSITE" id="PS50850">
    <property type="entry name" value="MFS"/>
    <property type="match status" value="1"/>
</dbReference>
<dbReference type="InterPro" id="IPR005828">
    <property type="entry name" value="MFS_sugar_transport-like"/>
</dbReference>
<evidence type="ECO:0000256" key="5">
    <source>
        <dbReference type="ARBA" id="ARBA00023136"/>
    </source>
</evidence>
<dbReference type="InterPro" id="IPR005829">
    <property type="entry name" value="Sugar_transporter_CS"/>
</dbReference>
<evidence type="ECO:0000256" key="2">
    <source>
        <dbReference type="ARBA" id="ARBA00022475"/>
    </source>
</evidence>
<dbReference type="GO" id="GO:0022857">
    <property type="term" value="F:transmembrane transporter activity"/>
    <property type="evidence" value="ECO:0007669"/>
    <property type="project" value="InterPro"/>
</dbReference>
<evidence type="ECO:0000256" key="3">
    <source>
        <dbReference type="ARBA" id="ARBA00022692"/>
    </source>
</evidence>
<feature type="transmembrane region" description="Helical" evidence="9">
    <location>
        <begin position="157"/>
        <end position="179"/>
    </location>
</feature>
<name>A0A1B6LLS5_9HEMI</name>
<evidence type="ECO:0000256" key="1">
    <source>
        <dbReference type="ARBA" id="ARBA00004651"/>
    </source>
</evidence>
<dbReference type="PANTHER" id="PTHR48021:SF47">
    <property type="entry name" value="GH17672P"/>
    <property type="match status" value="1"/>
</dbReference>
<evidence type="ECO:0000313" key="11">
    <source>
        <dbReference type="EMBL" id="JAT24617.1"/>
    </source>
</evidence>
<feature type="domain" description="Major facilitator superfamily (MFS) profile" evidence="10">
    <location>
        <begin position="29"/>
        <end position="492"/>
    </location>
</feature>
<feature type="transmembrane region" description="Helical" evidence="9">
    <location>
        <begin position="215"/>
        <end position="237"/>
    </location>
</feature>
<feature type="transmembrane region" description="Helical" evidence="9">
    <location>
        <begin position="401"/>
        <end position="425"/>
    </location>
</feature>
<comment type="subcellular location">
    <subcellularLocation>
        <location evidence="1">Cell membrane</location>
        <topology evidence="1">Multi-pass membrane protein</topology>
    </subcellularLocation>
</comment>
<feature type="transmembrane region" description="Helical" evidence="9">
    <location>
        <begin position="367"/>
        <end position="389"/>
    </location>
</feature>
<gene>
    <name evidence="11" type="ORF">g.19378</name>
</gene>
<feature type="transmembrane region" description="Helical" evidence="9">
    <location>
        <begin position="470"/>
        <end position="488"/>
    </location>
</feature>
<feature type="transmembrane region" description="Helical" evidence="9">
    <location>
        <begin position="437"/>
        <end position="458"/>
    </location>
</feature>
<dbReference type="SUPFAM" id="SSF103473">
    <property type="entry name" value="MFS general substrate transporter"/>
    <property type="match status" value="1"/>
</dbReference>
<keyword evidence="4 9" id="KW-1133">Transmembrane helix</keyword>
<dbReference type="AlphaFoldDB" id="A0A1B6LLS5"/>
<dbReference type="InterPro" id="IPR050549">
    <property type="entry name" value="MFS_Trehalose_Transporter"/>
</dbReference>
<protein>
    <recommendedName>
        <fullName evidence="10">Major facilitator superfamily (MFS) profile domain-containing protein</fullName>
    </recommendedName>
</protein>
<feature type="transmembrane region" description="Helical" evidence="9">
    <location>
        <begin position="104"/>
        <end position="125"/>
    </location>
</feature>
<keyword evidence="5 9" id="KW-0472">Membrane</keyword>
<dbReference type="InterPro" id="IPR036259">
    <property type="entry name" value="MFS_trans_sf"/>
</dbReference>
<keyword evidence="2" id="KW-1003">Cell membrane</keyword>
<dbReference type="Pfam" id="PF00083">
    <property type="entry name" value="Sugar_tr"/>
    <property type="match status" value="1"/>
</dbReference>